<dbReference type="Pfam" id="PF07504">
    <property type="entry name" value="FTP"/>
    <property type="match status" value="1"/>
</dbReference>
<dbReference type="InterPro" id="IPR001842">
    <property type="entry name" value="Peptidase_M36"/>
</dbReference>
<dbReference type="Gene3D" id="1.10.390.10">
    <property type="entry name" value="Neutral Protease Domain 2"/>
    <property type="match status" value="1"/>
</dbReference>
<dbReference type="InterPro" id="IPR035986">
    <property type="entry name" value="PKD_dom_sf"/>
</dbReference>
<dbReference type="GO" id="GO:0006508">
    <property type="term" value="P:proteolysis"/>
    <property type="evidence" value="ECO:0007669"/>
    <property type="project" value="UniProtKB-KW"/>
</dbReference>
<evidence type="ECO:0000259" key="9">
    <source>
        <dbReference type="PROSITE" id="PS50093"/>
    </source>
</evidence>
<dbReference type="InterPro" id="IPR003137">
    <property type="entry name" value="PA_domain"/>
</dbReference>
<dbReference type="Gene3D" id="3.10.170.10">
    <property type="match status" value="1"/>
</dbReference>
<dbReference type="SUPFAM" id="SSF52025">
    <property type="entry name" value="PA domain"/>
    <property type="match status" value="1"/>
</dbReference>
<dbReference type="Gene3D" id="3.50.30.30">
    <property type="match status" value="1"/>
</dbReference>
<feature type="signal peptide" evidence="8">
    <location>
        <begin position="1"/>
        <end position="20"/>
    </location>
</feature>
<dbReference type="Gene3D" id="2.60.40.10">
    <property type="entry name" value="Immunoglobulins"/>
    <property type="match status" value="5"/>
</dbReference>
<dbReference type="SMART" id="SM00089">
    <property type="entry name" value="PKD"/>
    <property type="match status" value="5"/>
</dbReference>
<dbReference type="InParanoid" id="A0A3N0V1K9"/>
<dbReference type="SUPFAM" id="SSF49299">
    <property type="entry name" value="PKD domain"/>
    <property type="match status" value="5"/>
</dbReference>
<gene>
    <name evidence="10" type="ORF">ED208_14680</name>
</gene>
<dbReference type="InterPro" id="IPR011096">
    <property type="entry name" value="FTP_domain"/>
</dbReference>
<feature type="domain" description="PKD" evidence="9">
    <location>
        <begin position="1337"/>
        <end position="1429"/>
    </location>
</feature>
<keyword evidence="4" id="KW-0378">Hydrolase</keyword>
<feature type="compositionally biased region" description="Polar residues" evidence="7">
    <location>
        <begin position="1620"/>
        <end position="1636"/>
    </location>
</feature>
<dbReference type="InterPro" id="IPR022409">
    <property type="entry name" value="PKD/Chitinase_dom"/>
</dbReference>
<dbReference type="InterPro" id="IPR029865">
    <property type="entry name" value="KIAA0319-like"/>
</dbReference>
<dbReference type="GO" id="GO:0031410">
    <property type="term" value="C:cytoplasmic vesicle"/>
    <property type="evidence" value="ECO:0007669"/>
    <property type="project" value="TreeGrafter"/>
</dbReference>
<feature type="domain" description="PKD" evidence="9">
    <location>
        <begin position="1517"/>
        <end position="1609"/>
    </location>
</feature>
<keyword evidence="5" id="KW-0862">Zinc</keyword>
<dbReference type="Pfam" id="PF02225">
    <property type="entry name" value="PA"/>
    <property type="match status" value="1"/>
</dbReference>
<dbReference type="PANTHER" id="PTHR46182">
    <property type="entry name" value="FI19480P1"/>
    <property type="match status" value="1"/>
</dbReference>
<reference evidence="10 11" key="1">
    <citation type="submission" date="2018-10" db="EMBL/GenBank/DDBJ databases">
        <authorList>
            <person name="Chen W.-M."/>
        </authorList>
    </citation>
    <scope>NUCLEOTIDE SEQUENCE [LARGE SCALE GENOMIC DNA]</scope>
    <source>
        <strain evidence="10 11">THS-13</strain>
    </source>
</reference>
<dbReference type="Gene3D" id="2.60.120.260">
    <property type="entry name" value="Galactose-binding domain-like"/>
    <property type="match status" value="1"/>
</dbReference>
<evidence type="ECO:0000313" key="11">
    <source>
        <dbReference type="Proteomes" id="UP000282106"/>
    </source>
</evidence>
<dbReference type="PANTHER" id="PTHR46182:SF2">
    <property type="entry name" value="FI19480P1"/>
    <property type="match status" value="1"/>
</dbReference>
<dbReference type="RefSeq" id="WP_123212676.1">
    <property type="nucleotide sequence ID" value="NZ_RJVO01000008.1"/>
</dbReference>
<name>A0A3N0V1K9_9GAMM</name>
<feature type="chain" id="PRO_5018134376" evidence="8">
    <location>
        <begin position="21"/>
        <end position="1727"/>
    </location>
</feature>
<dbReference type="PROSITE" id="PS50093">
    <property type="entry name" value="PKD"/>
    <property type="match status" value="4"/>
</dbReference>
<dbReference type="GO" id="GO:0004222">
    <property type="term" value="F:metalloendopeptidase activity"/>
    <property type="evidence" value="ECO:0007669"/>
    <property type="project" value="InterPro"/>
</dbReference>
<dbReference type="InterPro" id="IPR000601">
    <property type="entry name" value="PKD_dom"/>
</dbReference>
<organism evidence="10 11">
    <name type="scientific">Stagnimonas aquatica</name>
    <dbReference type="NCBI Taxonomy" id="2689987"/>
    <lineage>
        <taxon>Bacteria</taxon>
        <taxon>Pseudomonadati</taxon>
        <taxon>Pseudomonadota</taxon>
        <taxon>Gammaproteobacteria</taxon>
        <taxon>Nevskiales</taxon>
        <taxon>Nevskiaceae</taxon>
        <taxon>Stagnimonas</taxon>
    </lineage>
</organism>
<dbReference type="GO" id="GO:0016020">
    <property type="term" value="C:membrane"/>
    <property type="evidence" value="ECO:0007669"/>
    <property type="project" value="TreeGrafter"/>
</dbReference>
<sequence length="1727" mass="178181">MSQKLVVALFSLVLSASAAAAAVQSSPSNRLIGIDLARSAEVLSPQAIGRKLAEPISSGRYRASIKLPAKGLPSLGGYRSQRDAQQGATTFLWAEPGRAGATLAPLKSELMAKSAALEYLGRQASQLNLGKRDLDNAQLLDLQDSGKGPIIARYQQRLQGVPVFGKQVNVLMDRGMKLVATSGNFAAVDATSASKLSAKGFRLQPEQALAIAFADFSGEPASALSLARKGSKGDYSLYTAGPSYGEIRPSGELRTRKFWYPMEGKLVPAYYAEVQARSVDLADEYAYGYLISADDGRVLFRKSLIEYEAYSYRVYADASGIFQPFDGPLGNDFAPFVGTPGNGTRARVPVPANLVTLDHGPISTNDPWLPAGATETRGNNVDAYLDLFGTALADGTVTSGQGFDEGTTDQRASVSGANSFDYPYAPDTDPTTASQRQFAVVDLFYLNNWLHDWWYDSGFDEAAGNAQASNYGRGGVEGDVLLAEAQDFSGRNNANMSTPPDGGSPRMQQYLFDGTAGALTLSPTGGSPYSVGVNTASFGPTTFDVTAEVVASDPLNGCAAFNNAAAVAGKIVLVNRGTCTFKTKTLNAQNAGAVGVILANNQPGVAPGLADDPTIATPITIGTLSVSVTDGQTIRTNIGTTTVTGHLLREAAADVDSAVDAQIVAHEWFHYTSNRLIGNALGLSGQQGRGMGEGWSDFSGMLLTVRPEDRSVAGNDSYQGAYPQSIYSTGDAYFGIRRAPYSTDFAIFPLTFQHIEDGVPLPTTAPIAFGANGASNSEVHNIGEIWANVLWEAYASLLNVPGRSFLDAQSRMKAYVIAGLKMTPNMPTLLEARDALLAAVYASDTDDFTLFAEAFAKRGMGVGAVAPDRNDSSNSGVVESYVAEAGSFEVVDAALDFGYFNGAEGYLDNDGELDPGETALLTLKIRSNGTKNLTTPVVANLSSDGDVSFGNGGSISFPASEAAPIGYGDVATGTITVKLNSATTTAQVLTLTIDFPQVGDTADEVLEAGSEQIQIVVNYDLAAAQRASDDIEQPLAAVKDWGSELIGSGQGWTVVDGEPSPFLFGTGLLWFTPNNGSFADVRLTTPPLVVGASDFSISFEHYFQFEFAGFDGSTPVGYDGGIIEISDDNGATWTDVADAGGSFTTSNGYNGYFIALGPDGTPTPDDSGAHIGFVGDNFGANGGFLEPVTLSFGTAYAGKTVQLRFRQVSDSGVGDFGWAVDNVSFTGITNLPFSNVVAEDGVVENRAPVANAGTDGLILLGAAATLNGTASSDPDGDALTYAWTQTSGPAASTVVNANQATATVTPTVAGTYVYTLTVTDIRAVTSTDTVTVVVNRPPVANAGADGLILLGATATLDGAASSDPDGDALSYAWTQTSGPATSAITNADQAIATVSPIAAGSYVYTLTVTDSRAVSSTDTVTVVVNRAPVANAGADGEVPLGAAATLDGAASSDPDGDALTYAWTQASGPVAVTVVNADQASATVTPVVAGTYVYSLTVTDSHGVTSTDTVTLVVVLPPVANAGADGVILLGAAATLDGTASSDPNGGALTYAWTQTSGPVAVTVVNADQATATVTPTVAGSYVYTLTVTDSRAVTSTDTVTVVVNRAPVANAGPDRSVFAGSSRSTLDGSASSDPDGNSLSYAWVQTSGPTTAISNASGEQAVVEPSAVGVYVFQLTVTDSLGAVSTDSVSVLVKPVEISSSGGGALGLWLLLPALGAGLLRRRRPV</sequence>
<dbReference type="CDD" id="cd04818">
    <property type="entry name" value="PA_subtilisin_1"/>
    <property type="match status" value="1"/>
</dbReference>
<comment type="caution">
    <text evidence="10">The sequence shown here is derived from an EMBL/GenBank/DDBJ whole genome shotgun (WGS) entry which is preliminary data.</text>
</comment>
<dbReference type="GO" id="GO:0008270">
    <property type="term" value="F:zinc ion binding"/>
    <property type="evidence" value="ECO:0007669"/>
    <property type="project" value="InterPro"/>
</dbReference>
<feature type="domain" description="PKD" evidence="9">
    <location>
        <begin position="1427"/>
        <end position="1521"/>
    </location>
</feature>
<proteinExistence type="predicted"/>
<evidence type="ECO:0000256" key="3">
    <source>
        <dbReference type="ARBA" id="ARBA00022729"/>
    </source>
</evidence>
<evidence type="ECO:0000256" key="5">
    <source>
        <dbReference type="ARBA" id="ARBA00022833"/>
    </source>
</evidence>
<protein>
    <submittedName>
        <fullName evidence="10">PKD domain-containing protein</fullName>
    </submittedName>
</protein>
<evidence type="ECO:0000256" key="1">
    <source>
        <dbReference type="ARBA" id="ARBA00022670"/>
    </source>
</evidence>
<dbReference type="Gene3D" id="3.10.450.490">
    <property type="match status" value="1"/>
</dbReference>
<keyword evidence="2" id="KW-0479">Metal-binding</keyword>
<keyword evidence="1" id="KW-0645">Protease</keyword>
<dbReference type="SUPFAM" id="SSF55486">
    <property type="entry name" value="Metalloproteases ('zincins'), catalytic domain"/>
    <property type="match status" value="1"/>
</dbReference>
<dbReference type="InterPro" id="IPR013783">
    <property type="entry name" value="Ig-like_fold"/>
</dbReference>
<feature type="region of interest" description="Disordered" evidence="7">
    <location>
        <begin position="1615"/>
        <end position="1636"/>
    </location>
</feature>
<accession>A0A3N0V1K9</accession>
<evidence type="ECO:0000256" key="4">
    <source>
        <dbReference type="ARBA" id="ARBA00022801"/>
    </source>
</evidence>
<keyword evidence="3 8" id="KW-0732">Signal</keyword>
<dbReference type="EMBL" id="RJVO01000008">
    <property type="protein sequence ID" value="ROH86687.1"/>
    <property type="molecule type" value="Genomic_DNA"/>
</dbReference>
<dbReference type="Proteomes" id="UP000282106">
    <property type="component" value="Unassembled WGS sequence"/>
</dbReference>
<evidence type="ECO:0000256" key="8">
    <source>
        <dbReference type="SAM" id="SignalP"/>
    </source>
</evidence>
<dbReference type="Pfam" id="PF02128">
    <property type="entry name" value="Peptidase_M36"/>
    <property type="match status" value="1"/>
</dbReference>
<evidence type="ECO:0000256" key="2">
    <source>
        <dbReference type="ARBA" id="ARBA00022723"/>
    </source>
</evidence>
<keyword evidence="11" id="KW-1185">Reference proteome</keyword>
<dbReference type="InterPro" id="IPR046450">
    <property type="entry name" value="PA_dom_sf"/>
</dbReference>
<evidence type="ECO:0000256" key="7">
    <source>
        <dbReference type="SAM" id="MobiDB-lite"/>
    </source>
</evidence>
<evidence type="ECO:0000313" key="10">
    <source>
        <dbReference type="EMBL" id="ROH86687.1"/>
    </source>
</evidence>
<dbReference type="GO" id="GO:0005615">
    <property type="term" value="C:extracellular space"/>
    <property type="evidence" value="ECO:0007669"/>
    <property type="project" value="InterPro"/>
</dbReference>
<dbReference type="InterPro" id="IPR027268">
    <property type="entry name" value="Peptidase_M4/M1_CTD_sf"/>
</dbReference>
<evidence type="ECO:0000256" key="6">
    <source>
        <dbReference type="ARBA" id="ARBA00023049"/>
    </source>
</evidence>
<dbReference type="CDD" id="cd00146">
    <property type="entry name" value="PKD"/>
    <property type="match status" value="1"/>
</dbReference>
<feature type="domain" description="PKD" evidence="9">
    <location>
        <begin position="1247"/>
        <end position="1334"/>
    </location>
</feature>
<dbReference type="Pfam" id="PF22352">
    <property type="entry name" value="K319L-like_PKD"/>
    <property type="match status" value="5"/>
</dbReference>
<keyword evidence="6" id="KW-0482">Metalloprotease</keyword>